<gene>
    <name evidence="1" type="ORF">E2C01_039961</name>
</gene>
<name>A0A5B7FLP2_PORTR</name>
<dbReference type="Proteomes" id="UP000324222">
    <property type="component" value="Unassembled WGS sequence"/>
</dbReference>
<dbReference type="AlphaFoldDB" id="A0A5B7FLP2"/>
<evidence type="ECO:0000313" key="2">
    <source>
        <dbReference type="Proteomes" id="UP000324222"/>
    </source>
</evidence>
<protein>
    <recommendedName>
        <fullName evidence="3">MADF domain-containing protein</fullName>
    </recommendedName>
</protein>
<comment type="caution">
    <text evidence="1">The sequence shown here is derived from an EMBL/GenBank/DDBJ whole genome shotgun (WGS) entry which is preliminary data.</text>
</comment>
<evidence type="ECO:0000313" key="1">
    <source>
        <dbReference type="EMBL" id="MPC46247.1"/>
    </source>
</evidence>
<evidence type="ECO:0008006" key="3">
    <source>
        <dbReference type="Google" id="ProtNLM"/>
    </source>
</evidence>
<reference evidence="1 2" key="1">
    <citation type="submission" date="2019-05" db="EMBL/GenBank/DDBJ databases">
        <title>Another draft genome of Portunus trituberculatus and its Hox gene families provides insights of decapod evolution.</title>
        <authorList>
            <person name="Jeong J.-H."/>
            <person name="Song I."/>
            <person name="Kim S."/>
            <person name="Choi T."/>
            <person name="Kim D."/>
            <person name="Ryu S."/>
            <person name="Kim W."/>
        </authorList>
    </citation>
    <scope>NUCLEOTIDE SEQUENCE [LARGE SCALE GENOMIC DNA]</scope>
    <source>
        <tissue evidence="1">Muscle</tissue>
    </source>
</reference>
<sequence length="77" mass="9138">MNQYLQEACIDNTMWSAEETLELIELIHSSPALWDVTCGDYKNKMKMDITEKTFCRRNVKFRGCCSNFYTHRHPDDN</sequence>
<proteinExistence type="predicted"/>
<keyword evidence="2" id="KW-1185">Reference proteome</keyword>
<dbReference type="EMBL" id="VSRR010007116">
    <property type="protein sequence ID" value="MPC46247.1"/>
    <property type="molecule type" value="Genomic_DNA"/>
</dbReference>
<organism evidence="1 2">
    <name type="scientific">Portunus trituberculatus</name>
    <name type="common">Swimming crab</name>
    <name type="synonym">Neptunus trituberculatus</name>
    <dbReference type="NCBI Taxonomy" id="210409"/>
    <lineage>
        <taxon>Eukaryota</taxon>
        <taxon>Metazoa</taxon>
        <taxon>Ecdysozoa</taxon>
        <taxon>Arthropoda</taxon>
        <taxon>Crustacea</taxon>
        <taxon>Multicrustacea</taxon>
        <taxon>Malacostraca</taxon>
        <taxon>Eumalacostraca</taxon>
        <taxon>Eucarida</taxon>
        <taxon>Decapoda</taxon>
        <taxon>Pleocyemata</taxon>
        <taxon>Brachyura</taxon>
        <taxon>Eubrachyura</taxon>
        <taxon>Portunoidea</taxon>
        <taxon>Portunidae</taxon>
        <taxon>Portuninae</taxon>
        <taxon>Portunus</taxon>
    </lineage>
</organism>
<accession>A0A5B7FLP2</accession>